<dbReference type="RefSeq" id="WP_211802354.1">
    <property type="nucleotide sequence ID" value="NZ_JAGSCS010000017.1"/>
</dbReference>
<proteinExistence type="predicted"/>
<comment type="caution">
    <text evidence="2">The sequence shown here is derived from an EMBL/GenBank/DDBJ whole genome shotgun (WGS) entry which is preliminary data.</text>
</comment>
<evidence type="ECO:0000313" key="2">
    <source>
        <dbReference type="EMBL" id="MBR0576935.1"/>
    </source>
</evidence>
<dbReference type="Gene3D" id="3.40.50.150">
    <property type="entry name" value="Vaccinia Virus protein VP39"/>
    <property type="match status" value="1"/>
</dbReference>
<dbReference type="SUPFAM" id="SSF53335">
    <property type="entry name" value="S-adenosyl-L-methionine-dependent methyltransferases"/>
    <property type="match status" value="2"/>
</dbReference>
<reference evidence="2" key="1">
    <citation type="submission" date="2021-04" db="EMBL/GenBank/DDBJ databases">
        <title>Proteiniclasticum sedimins sp. nov., an obligate anaerobic bacterium isolated from anaerobic sludge.</title>
        <authorList>
            <person name="Liu J."/>
        </authorList>
    </citation>
    <scope>NUCLEOTIDE SEQUENCE</scope>
    <source>
        <strain evidence="2">BAD-10</strain>
    </source>
</reference>
<gene>
    <name evidence="2" type="ORF">KCG48_11470</name>
</gene>
<evidence type="ECO:0000313" key="3">
    <source>
        <dbReference type="Proteomes" id="UP000675379"/>
    </source>
</evidence>
<protein>
    <submittedName>
        <fullName evidence="2">DUF1156 domain-containing protein</fullName>
    </submittedName>
</protein>
<feature type="domain" description="DUF1156" evidence="1">
    <location>
        <begin position="11"/>
        <end position="73"/>
    </location>
</feature>
<dbReference type="AlphaFoldDB" id="A0A941CQA7"/>
<sequence length="960" mass="108879">MDNQMSFIEKQFPVSKVSKESYKERKANNGQTLTGLGKWWGRKPLILVRAAILGCLMPCSDNPKADMDIFLKILSMDNDGLIDRKQKSLSAKELYEIAQGNKHFRQFLNEWFEVDGAKVKIRNGQDKNDIEMRLFKTLGYDDKLKYCVRPEQLETLRKDSWNAINHHLGTSAKSLNELVEQLSMQRYGRLITVGDCFSGGGSIPFEAARIGAKAYGSDLNPIAGLLTWANIHILGSNDDEVIEMKSFQEKIFNSVNAEMSKLGIEHNENGDRALSYLYCVEAKCPECGIKVPLAPSWLIGKGTKTVAILSKNGNRYDISIKMAASSKEMQIASEGTITSKGLVCPNCSMTTPISILRGDRVDQNSNTVSGLRQWEKSDFDFLEDDIYNERLYAIKYETKDGQRYYRAPNERDLANELNVKQIVSENIVSWQEQGLVPSMAIESGYNTDQVIRERGWTHWNHLFNARQLLIGKTLLSAVEKEKNTKNKVVGLLGINKCVDWNSKLCIWNAGIGNEKLQNTFTTQALNTLFNYGCRSSAAIDTTWFYAINQNQTYKNSLVEITDARDVNTISDFWITDPPYADAVNYHELSEYFLAWDKRLLQEIFPQWYTDSKRILAVKGDNHFSHTMIDIYSNLTNHMPDDGMQVVMFTHSDPAVWAQLALIMWKSGLRVTAAWNIATETESGGLKDGNYVKGTVLLVLRKQTGDDMAFLDEINADIRAEVRRQIASMLELENKEEPNFTDPDFVLAAYAASLKVLTSYKTIEDLDLDYELNLAINNPAQSSIVKIIEAAKKIAYDCVIPLEFESYLWKDLSNAEKFYIKGLESEKHGNYQISTYQEFARGFNIGGYGQMMASEKANTARLKTPVEMAGRTISEVPDFENSLLRTVFMGIYTGIKEDENPSRALGYIKNELPNYWDKRDMIKQLLSFIKDTKDIDNMTPHWEQSATMADLLHSLVTNDSI</sequence>
<organism evidence="2 3">
    <name type="scientific">Proteiniclasticum sediminis</name>
    <dbReference type="NCBI Taxonomy" id="2804028"/>
    <lineage>
        <taxon>Bacteria</taxon>
        <taxon>Bacillati</taxon>
        <taxon>Bacillota</taxon>
        <taxon>Clostridia</taxon>
        <taxon>Eubacteriales</taxon>
        <taxon>Clostridiaceae</taxon>
        <taxon>Proteiniclasticum</taxon>
    </lineage>
</organism>
<name>A0A941CQA7_9CLOT</name>
<keyword evidence="3" id="KW-1185">Reference proteome</keyword>
<dbReference type="Proteomes" id="UP000675379">
    <property type="component" value="Unassembled WGS sequence"/>
</dbReference>
<dbReference type="InterPro" id="IPR029063">
    <property type="entry name" value="SAM-dependent_MTases_sf"/>
</dbReference>
<accession>A0A941CQA7</accession>
<dbReference type="EMBL" id="JAGSCS010000017">
    <property type="protein sequence ID" value="MBR0576935.1"/>
    <property type="molecule type" value="Genomic_DNA"/>
</dbReference>
<dbReference type="Pfam" id="PF06634">
    <property type="entry name" value="DUF1156"/>
    <property type="match status" value="1"/>
</dbReference>
<dbReference type="InterPro" id="IPR009537">
    <property type="entry name" value="DUF1156"/>
</dbReference>
<dbReference type="InterPro" id="IPR049953">
    <property type="entry name" value="Antiphage_assoc"/>
</dbReference>
<dbReference type="NCBIfam" id="NF042963">
    <property type="entry name" value="DUF1156_antiphage"/>
    <property type="match status" value="1"/>
</dbReference>
<evidence type="ECO:0000259" key="1">
    <source>
        <dbReference type="Pfam" id="PF06634"/>
    </source>
</evidence>